<dbReference type="Proteomes" id="UP001183410">
    <property type="component" value="Unassembled WGS sequence"/>
</dbReference>
<dbReference type="EMBL" id="JAVREO010000026">
    <property type="protein sequence ID" value="MDT0270400.1"/>
    <property type="molecule type" value="Genomic_DNA"/>
</dbReference>
<organism evidence="2 3">
    <name type="scientific">Streptomyces chisholmiae</name>
    <dbReference type="NCBI Taxonomy" id="3075540"/>
    <lineage>
        <taxon>Bacteria</taxon>
        <taxon>Bacillati</taxon>
        <taxon>Actinomycetota</taxon>
        <taxon>Actinomycetes</taxon>
        <taxon>Kitasatosporales</taxon>
        <taxon>Streptomycetaceae</taxon>
        <taxon>Streptomyces</taxon>
    </lineage>
</organism>
<dbReference type="RefSeq" id="WP_311670465.1">
    <property type="nucleotide sequence ID" value="NZ_JAVREO010000026.1"/>
</dbReference>
<dbReference type="InterPro" id="IPR045773">
    <property type="entry name" value="DUF6226"/>
</dbReference>
<dbReference type="Pfam" id="PF19736">
    <property type="entry name" value="DUF6226"/>
    <property type="match status" value="1"/>
</dbReference>
<feature type="region of interest" description="Disordered" evidence="1">
    <location>
        <begin position="189"/>
        <end position="212"/>
    </location>
</feature>
<accession>A0ABU2JZI6</accession>
<name>A0ABU2JZI6_9ACTN</name>
<evidence type="ECO:0000313" key="3">
    <source>
        <dbReference type="Proteomes" id="UP001183410"/>
    </source>
</evidence>
<keyword evidence="3" id="KW-1185">Reference proteome</keyword>
<sequence length="212" mass="23132">MGAYVRPWLPQREFRGPDGTVIDFGDRWDPESGPPESAYSVDSFPERFGVLHTVAQALVAHGAAEYEARVERATPGRIVLTPAAADAAPLTVLLEPYPSVTLRAGMLAAEAFPSCGCDACDESADALVEALEWTFLGVLAGRLSEQVGTRWCGFTWWDADGRERSSQQRRTSELDPQRRTLAERRLATLPGGRWAPWPARRPAGRGRAGPAD</sequence>
<evidence type="ECO:0000313" key="2">
    <source>
        <dbReference type="EMBL" id="MDT0270400.1"/>
    </source>
</evidence>
<protein>
    <submittedName>
        <fullName evidence="2">DUF6226 family protein</fullName>
    </submittedName>
</protein>
<feature type="compositionally biased region" description="Low complexity" evidence="1">
    <location>
        <begin position="189"/>
        <end position="201"/>
    </location>
</feature>
<proteinExistence type="predicted"/>
<reference evidence="3" key="1">
    <citation type="submission" date="2023-07" db="EMBL/GenBank/DDBJ databases">
        <title>30 novel species of actinomycetes from the DSMZ collection.</title>
        <authorList>
            <person name="Nouioui I."/>
        </authorList>
    </citation>
    <scope>NUCLEOTIDE SEQUENCE [LARGE SCALE GENOMIC DNA]</scope>
    <source>
        <strain evidence="3">DSM 44915</strain>
    </source>
</reference>
<evidence type="ECO:0000256" key="1">
    <source>
        <dbReference type="SAM" id="MobiDB-lite"/>
    </source>
</evidence>
<comment type="caution">
    <text evidence="2">The sequence shown here is derived from an EMBL/GenBank/DDBJ whole genome shotgun (WGS) entry which is preliminary data.</text>
</comment>
<gene>
    <name evidence="2" type="ORF">RM844_29420</name>
</gene>